<feature type="compositionally biased region" description="Basic and acidic residues" evidence="1">
    <location>
        <begin position="84"/>
        <end position="99"/>
    </location>
</feature>
<keyword evidence="2" id="KW-1133">Transmembrane helix</keyword>
<feature type="compositionally biased region" description="Basic residues" evidence="1">
    <location>
        <begin position="201"/>
        <end position="211"/>
    </location>
</feature>
<gene>
    <name evidence="3" type="ORF">LITE_LOCUS40761</name>
</gene>
<dbReference type="Gene3D" id="3.40.50.150">
    <property type="entry name" value="Vaccinia Virus protein VP39"/>
    <property type="match status" value="1"/>
</dbReference>
<evidence type="ECO:0000256" key="2">
    <source>
        <dbReference type="SAM" id="Phobius"/>
    </source>
</evidence>
<feature type="compositionally biased region" description="Low complexity" evidence="1">
    <location>
        <begin position="100"/>
        <end position="128"/>
    </location>
</feature>
<feature type="non-terminal residue" evidence="3">
    <location>
        <position position="1"/>
    </location>
</feature>
<proteinExistence type="predicted"/>
<protein>
    <submittedName>
        <fullName evidence="3">Uncharacterized protein</fullName>
    </submittedName>
</protein>
<comment type="caution">
    <text evidence="3">The sequence shown here is derived from an EMBL/GenBank/DDBJ whole genome shotgun (WGS) entry which is preliminary data.</text>
</comment>
<accession>A0AAV0Q043</accession>
<evidence type="ECO:0000256" key="1">
    <source>
        <dbReference type="SAM" id="MobiDB-lite"/>
    </source>
</evidence>
<organism evidence="3 4">
    <name type="scientific">Linum tenue</name>
    <dbReference type="NCBI Taxonomy" id="586396"/>
    <lineage>
        <taxon>Eukaryota</taxon>
        <taxon>Viridiplantae</taxon>
        <taxon>Streptophyta</taxon>
        <taxon>Embryophyta</taxon>
        <taxon>Tracheophyta</taxon>
        <taxon>Spermatophyta</taxon>
        <taxon>Magnoliopsida</taxon>
        <taxon>eudicotyledons</taxon>
        <taxon>Gunneridae</taxon>
        <taxon>Pentapetalae</taxon>
        <taxon>rosids</taxon>
        <taxon>fabids</taxon>
        <taxon>Malpighiales</taxon>
        <taxon>Linaceae</taxon>
        <taxon>Linum</taxon>
    </lineage>
</organism>
<keyword evidence="2" id="KW-0812">Transmembrane</keyword>
<dbReference type="Proteomes" id="UP001154282">
    <property type="component" value="Unassembled WGS sequence"/>
</dbReference>
<feature type="region of interest" description="Disordered" evidence="1">
    <location>
        <begin position="186"/>
        <end position="217"/>
    </location>
</feature>
<dbReference type="InterPro" id="IPR029063">
    <property type="entry name" value="SAM-dependent_MTases_sf"/>
</dbReference>
<dbReference type="EMBL" id="CAMGYJ010000009">
    <property type="protein sequence ID" value="CAI0476374.1"/>
    <property type="molecule type" value="Genomic_DNA"/>
</dbReference>
<sequence>PFPSLSLPSFFAFRLSLFLSFHLFFFPFPFFPFPSILSLLFLLLSFLFISFFLPISSFFPFPSIDFFHSSFSLHWLSQVLKSSDEAGDGRGGKAGDGRRGTAVVRGEAAGARQSGARGATGARGEAAGARQLGARGEAAGEVPLGFWRIKAAASSALAKMEAAARVWGEWVCLRSQRSVQCHLMGHPRGGGQHGQKSCQGSKHRPKSKFASHSRLSM</sequence>
<feature type="region of interest" description="Disordered" evidence="1">
    <location>
        <begin position="84"/>
        <end position="128"/>
    </location>
</feature>
<name>A0AAV0Q043_9ROSI</name>
<feature type="transmembrane region" description="Helical" evidence="2">
    <location>
        <begin position="12"/>
        <end position="30"/>
    </location>
</feature>
<dbReference type="AlphaFoldDB" id="A0AAV0Q043"/>
<evidence type="ECO:0000313" key="3">
    <source>
        <dbReference type="EMBL" id="CAI0476374.1"/>
    </source>
</evidence>
<feature type="transmembrane region" description="Helical" evidence="2">
    <location>
        <begin position="36"/>
        <end position="61"/>
    </location>
</feature>
<reference evidence="3" key="1">
    <citation type="submission" date="2022-08" db="EMBL/GenBank/DDBJ databases">
        <authorList>
            <person name="Gutierrez-Valencia J."/>
        </authorList>
    </citation>
    <scope>NUCLEOTIDE SEQUENCE</scope>
</reference>
<evidence type="ECO:0000313" key="4">
    <source>
        <dbReference type="Proteomes" id="UP001154282"/>
    </source>
</evidence>
<keyword evidence="2" id="KW-0472">Membrane</keyword>
<keyword evidence="4" id="KW-1185">Reference proteome</keyword>